<accession>A0A9D1CP93</accession>
<dbReference type="EMBL" id="DVFN01000034">
    <property type="protein sequence ID" value="HIQ69184.1"/>
    <property type="molecule type" value="Genomic_DNA"/>
</dbReference>
<organism evidence="1 2">
    <name type="scientific">Candidatus Avoscillospira stercorigallinarum</name>
    <dbReference type="NCBI Taxonomy" id="2840708"/>
    <lineage>
        <taxon>Bacteria</taxon>
        <taxon>Bacillati</taxon>
        <taxon>Bacillota</taxon>
        <taxon>Clostridia</taxon>
        <taxon>Eubacteriales</taxon>
        <taxon>Oscillospiraceae</taxon>
        <taxon>Oscillospiraceae incertae sedis</taxon>
        <taxon>Candidatus Avoscillospira</taxon>
    </lineage>
</organism>
<dbReference type="AlphaFoldDB" id="A0A9D1CP93"/>
<name>A0A9D1CP93_9FIRM</name>
<reference evidence="1" key="1">
    <citation type="submission" date="2020-10" db="EMBL/GenBank/DDBJ databases">
        <authorList>
            <person name="Gilroy R."/>
        </authorList>
    </citation>
    <scope>NUCLEOTIDE SEQUENCE</scope>
    <source>
        <strain evidence="1">ChiSjej2B20-13462</strain>
    </source>
</reference>
<gene>
    <name evidence="1" type="ORF">IAA67_02475</name>
</gene>
<reference evidence="1" key="2">
    <citation type="journal article" date="2021" name="PeerJ">
        <title>Extensive microbial diversity within the chicken gut microbiome revealed by metagenomics and culture.</title>
        <authorList>
            <person name="Gilroy R."/>
            <person name="Ravi A."/>
            <person name="Getino M."/>
            <person name="Pursley I."/>
            <person name="Horton D.L."/>
            <person name="Alikhan N.F."/>
            <person name="Baker D."/>
            <person name="Gharbi K."/>
            <person name="Hall N."/>
            <person name="Watson M."/>
            <person name="Adriaenssens E.M."/>
            <person name="Foster-Nyarko E."/>
            <person name="Jarju S."/>
            <person name="Secka A."/>
            <person name="Antonio M."/>
            <person name="Oren A."/>
            <person name="Chaudhuri R.R."/>
            <person name="La Ragione R."/>
            <person name="Hildebrand F."/>
            <person name="Pallen M.J."/>
        </authorList>
    </citation>
    <scope>NUCLEOTIDE SEQUENCE</scope>
    <source>
        <strain evidence="1">ChiSjej2B20-13462</strain>
    </source>
</reference>
<comment type="caution">
    <text evidence="1">The sequence shown here is derived from an EMBL/GenBank/DDBJ whole genome shotgun (WGS) entry which is preliminary data.</text>
</comment>
<sequence>MIITKPGRTDMSEQFGDDIITITDEDGVEYVLEVLAVLELDGAEYYCLVPAETDDGEEDLEVTILKAVEEDGEEILAAIEDEAELERVYNVMMEELYAEEDGAEQ</sequence>
<protein>
    <submittedName>
        <fullName evidence="1">DUF1292 domain-containing protein</fullName>
    </submittedName>
</protein>
<proteinExistence type="predicted"/>
<dbReference type="Proteomes" id="UP000886874">
    <property type="component" value="Unassembled WGS sequence"/>
</dbReference>
<dbReference type="InterPro" id="IPR009711">
    <property type="entry name" value="UPF0473"/>
</dbReference>
<dbReference type="Pfam" id="PF06949">
    <property type="entry name" value="DUF1292"/>
    <property type="match status" value="1"/>
</dbReference>
<evidence type="ECO:0000313" key="2">
    <source>
        <dbReference type="Proteomes" id="UP000886874"/>
    </source>
</evidence>
<evidence type="ECO:0000313" key="1">
    <source>
        <dbReference type="EMBL" id="HIQ69184.1"/>
    </source>
</evidence>